<evidence type="ECO:0000256" key="2">
    <source>
        <dbReference type="ARBA" id="ARBA00005594"/>
    </source>
</evidence>
<feature type="domain" description="Arginyl tRNA synthetase N-terminal" evidence="14">
    <location>
        <begin position="6"/>
        <end position="85"/>
    </location>
</feature>
<feature type="domain" description="DALR anticodon binding" evidence="13">
    <location>
        <begin position="451"/>
        <end position="566"/>
    </location>
</feature>
<dbReference type="RefSeq" id="WP_071060430.1">
    <property type="nucleotide sequence ID" value="NZ_MKIE01000001.1"/>
</dbReference>
<name>A0A1S1V9F1_9FIRM</name>
<dbReference type="HAMAP" id="MF_00123">
    <property type="entry name" value="Arg_tRNA_synth"/>
    <property type="match status" value="1"/>
</dbReference>
<evidence type="ECO:0000256" key="7">
    <source>
        <dbReference type="ARBA" id="ARBA00022840"/>
    </source>
</evidence>
<dbReference type="FunFam" id="3.40.50.620:FF:000116">
    <property type="entry name" value="Arginine--tRNA ligase"/>
    <property type="match status" value="1"/>
</dbReference>
<dbReference type="EC" id="6.1.1.19" evidence="11"/>
<organism evidence="15 16">
    <name type="scientific">Andreesenia angusta</name>
    <dbReference type="NCBI Taxonomy" id="39480"/>
    <lineage>
        <taxon>Bacteria</taxon>
        <taxon>Bacillati</taxon>
        <taxon>Bacillota</taxon>
        <taxon>Tissierellia</taxon>
        <taxon>Tissierellales</taxon>
        <taxon>Gottschalkiaceae</taxon>
        <taxon>Andreesenia</taxon>
    </lineage>
</organism>
<dbReference type="PANTHER" id="PTHR11956">
    <property type="entry name" value="ARGINYL-TRNA SYNTHETASE"/>
    <property type="match status" value="1"/>
</dbReference>
<dbReference type="InterPro" id="IPR001412">
    <property type="entry name" value="aa-tRNA-synth_I_CS"/>
</dbReference>
<dbReference type="Pfam" id="PF05746">
    <property type="entry name" value="DALR_1"/>
    <property type="match status" value="1"/>
</dbReference>
<evidence type="ECO:0000259" key="14">
    <source>
        <dbReference type="SMART" id="SM01016"/>
    </source>
</evidence>
<dbReference type="AlphaFoldDB" id="A0A1S1V9F1"/>
<dbReference type="PROSITE" id="PS00178">
    <property type="entry name" value="AA_TRNA_LIGASE_I"/>
    <property type="match status" value="1"/>
</dbReference>
<dbReference type="GO" id="GO:0004814">
    <property type="term" value="F:arginine-tRNA ligase activity"/>
    <property type="evidence" value="ECO:0007669"/>
    <property type="project" value="UniProtKB-UniRule"/>
</dbReference>
<evidence type="ECO:0000313" key="16">
    <source>
        <dbReference type="Proteomes" id="UP000180254"/>
    </source>
</evidence>
<dbReference type="GO" id="GO:0005737">
    <property type="term" value="C:cytoplasm"/>
    <property type="evidence" value="ECO:0007669"/>
    <property type="project" value="UniProtKB-SubCell"/>
</dbReference>
<dbReference type="EMBL" id="MKIE01000001">
    <property type="protein sequence ID" value="OHW63144.1"/>
    <property type="molecule type" value="Genomic_DNA"/>
</dbReference>
<sequence>MIDFKKAIVEMISEKVEGVEPSDIESSIEVPPNYDLGDYALPCFRFAKAMRKSPNIIAEELAKELGESDYFGKVENVGGYINFFVNRELLAETVLKEVHDKKDSFGKSEMGSGKNIVIDYSSPNIAKSFHVGHLRSTVIGNSLYRIYKHLGYNAIGINHLGDWGTQFGKMICAYKKWGDDEAIKKEPIKALQALYVKFHDECEKTPELEDEGRAWFKKLEDGDEEAKRIWKWFVDMSLEEFERIYKLLDVKFDYYTGESFYEDKMEAAIELMKEKGVAKESEGALVVDLEEYNMPPCLIVKSDGTTIYATRDITAALYRKETFDFEKAIYITDYAQNLHFQQWFKVIELMGYEWADKLIHTPFGRVSTEEGKLQTRKGNVILLDELLSKSIEKVRELITEKNPELENQEETARQIGIGAVIFNDLSNGKIKDVVFNWDRMLSFEGETGPYVQYTHVRAKSVLRKAGAEISQDVDYSKIADNDSADVIRMLQSFPETVVAAMEKNEPSFIARHIVDLAQSFNKFYHECPILSADEETKAARLLVVDSVASVLKTGLYLLGIEAPEKM</sequence>
<evidence type="ECO:0000256" key="10">
    <source>
        <dbReference type="ARBA" id="ARBA00049339"/>
    </source>
</evidence>
<keyword evidence="8 11" id="KW-0648">Protein biosynthesis</keyword>
<dbReference type="GO" id="GO:0006420">
    <property type="term" value="P:arginyl-tRNA aminoacylation"/>
    <property type="evidence" value="ECO:0007669"/>
    <property type="project" value="UniProtKB-UniRule"/>
</dbReference>
<dbReference type="Pfam" id="PF03485">
    <property type="entry name" value="Arg_tRNA_synt_N"/>
    <property type="match status" value="1"/>
</dbReference>
<keyword evidence="7 11" id="KW-0067">ATP-binding</keyword>
<dbReference type="SMART" id="SM01016">
    <property type="entry name" value="Arg_tRNA_synt_N"/>
    <property type="match status" value="1"/>
</dbReference>
<dbReference type="Gene3D" id="3.40.50.620">
    <property type="entry name" value="HUPs"/>
    <property type="match status" value="1"/>
</dbReference>
<dbReference type="Gene3D" id="1.10.730.10">
    <property type="entry name" value="Isoleucyl-tRNA Synthetase, Domain 1"/>
    <property type="match status" value="1"/>
</dbReference>
<keyword evidence="9 11" id="KW-0030">Aminoacyl-tRNA synthetase</keyword>
<dbReference type="InterPro" id="IPR035684">
    <property type="entry name" value="ArgRS_core"/>
</dbReference>
<dbReference type="CDD" id="cd07956">
    <property type="entry name" value="Anticodon_Ia_Arg"/>
    <property type="match status" value="1"/>
</dbReference>
<protein>
    <recommendedName>
        <fullName evidence="11">Arginine--tRNA ligase</fullName>
        <ecNumber evidence="11">6.1.1.19</ecNumber>
    </recommendedName>
    <alternativeName>
        <fullName evidence="11">Arginyl-tRNA synthetase</fullName>
        <shortName evidence="11">ArgRS</shortName>
    </alternativeName>
</protein>
<dbReference type="CDD" id="cd00671">
    <property type="entry name" value="ArgRS_core"/>
    <property type="match status" value="1"/>
</dbReference>
<keyword evidence="4 11" id="KW-0963">Cytoplasm</keyword>
<evidence type="ECO:0000256" key="5">
    <source>
        <dbReference type="ARBA" id="ARBA00022598"/>
    </source>
</evidence>
<reference evidence="15 16" key="1">
    <citation type="submission" date="2016-09" db="EMBL/GenBank/DDBJ databases">
        <title>Genome sequence of Eubacterium angustum.</title>
        <authorList>
            <person name="Poehlein A."/>
            <person name="Daniel R."/>
        </authorList>
    </citation>
    <scope>NUCLEOTIDE SEQUENCE [LARGE SCALE GENOMIC DNA]</scope>
    <source>
        <strain evidence="15 16">DSM 1989</strain>
    </source>
</reference>
<dbReference type="SUPFAM" id="SSF52374">
    <property type="entry name" value="Nucleotidylyl transferase"/>
    <property type="match status" value="1"/>
</dbReference>
<dbReference type="STRING" id="39480.EUAN_00060"/>
<dbReference type="PRINTS" id="PR01038">
    <property type="entry name" value="TRNASYNTHARG"/>
</dbReference>
<dbReference type="InterPro" id="IPR005148">
    <property type="entry name" value="Arg-tRNA-synth_N"/>
</dbReference>
<dbReference type="FunFam" id="1.10.730.10:FF:000006">
    <property type="entry name" value="Arginyl-tRNA synthetase 2, mitochondrial"/>
    <property type="match status" value="1"/>
</dbReference>
<dbReference type="SMART" id="SM00836">
    <property type="entry name" value="DALR_1"/>
    <property type="match status" value="1"/>
</dbReference>
<comment type="catalytic activity">
    <reaction evidence="10 11">
        <text>tRNA(Arg) + L-arginine + ATP = L-arginyl-tRNA(Arg) + AMP + diphosphate</text>
        <dbReference type="Rhea" id="RHEA:20301"/>
        <dbReference type="Rhea" id="RHEA-COMP:9658"/>
        <dbReference type="Rhea" id="RHEA-COMP:9673"/>
        <dbReference type="ChEBI" id="CHEBI:30616"/>
        <dbReference type="ChEBI" id="CHEBI:32682"/>
        <dbReference type="ChEBI" id="CHEBI:33019"/>
        <dbReference type="ChEBI" id="CHEBI:78442"/>
        <dbReference type="ChEBI" id="CHEBI:78513"/>
        <dbReference type="ChEBI" id="CHEBI:456215"/>
        <dbReference type="EC" id="6.1.1.19"/>
    </reaction>
</comment>
<evidence type="ECO:0000256" key="6">
    <source>
        <dbReference type="ARBA" id="ARBA00022741"/>
    </source>
</evidence>
<proteinExistence type="inferred from homology"/>
<gene>
    <name evidence="11 15" type="primary">argS</name>
    <name evidence="15" type="ORF">EUAN_00060</name>
</gene>
<comment type="caution">
    <text evidence="15">The sequence shown here is derived from an EMBL/GenBank/DDBJ whole genome shotgun (WGS) entry which is preliminary data.</text>
</comment>
<dbReference type="OrthoDB" id="9805987at2"/>
<dbReference type="InterPro" id="IPR008909">
    <property type="entry name" value="DALR_anticod-bd"/>
</dbReference>
<keyword evidence="6 11" id="KW-0547">Nucleotide-binding</keyword>
<dbReference type="InterPro" id="IPR001278">
    <property type="entry name" value="Arg-tRNA-ligase"/>
</dbReference>
<dbReference type="InterPro" id="IPR036695">
    <property type="entry name" value="Arg-tRNA-synth_N_sf"/>
</dbReference>
<dbReference type="InterPro" id="IPR014729">
    <property type="entry name" value="Rossmann-like_a/b/a_fold"/>
</dbReference>
<keyword evidence="16" id="KW-1185">Reference proteome</keyword>
<dbReference type="GO" id="GO:0005524">
    <property type="term" value="F:ATP binding"/>
    <property type="evidence" value="ECO:0007669"/>
    <property type="project" value="UniProtKB-UniRule"/>
</dbReference>
<dbReference type="Pfam" id="PF00750">
    <property type="entry name" value="tRNA-synt_1d"/>
    <property type="match status" value="1"/>
</dbReference>
<evidence type="ECO:0000256" key="12">
    <source>
        <dbReference type="RuleBase" id="RU363038"/>
    </source>
</evidence>
<comment type="similarity">
    <text evidence="2 11 12">Belongs to the class-I aminoacyl-tRNA synthetase family.</text>
</comment>
<dbReference type="SUPFAM" id="SSF47323">
    <property type="entry name" value="Anticodon-binding domain of a subclass of class I aminoacyl-tRNA synthetases"/>
    <property type="match status" value="1"/>
</dbReference>
<evidence type="ECO:0000256" key="11">
    <source>
        <dbReference type="HAMAP-Rule" id="MF_00123"/>
    </source>
</evidence>
<comment type="subcellular location">
    <subcellularLocation>
        <location evidence="1 11">Cytoplasm</location>
    </subcellularLocation>
</comment>
<comment type="subunit">
    <text evidence="3 11">Monomer.</text>
</comment>
<dbReference type="Proteomes" id="UP000180254">
    <property type="component" value="Unassembled WGS sequence"/>
</dbReference>
<evidence type="ECO:0000313" key="15">
    <source>
        <dbReference type="EMBL" id="OHW63144.1"/>
    </source>
</evidence>
<evidence type="ECO:0000256" key="4">
    <source>
        <dbReference type="ARBA" id="ARBA00022490"/>
    </source>
</evidence>
<dbReference type="InterPro" id="IPR009080">
    <property type="entry name" value="tRNAsynth_Ia_anticodon-bd"/>
</dbReference>
<dbReference type="PANTHER" id="PTHR11956:SF5">
    <property type="entry name" value="ARGININE--TRNA LIGASE, CYTOPLASMIC"/>
    <property type="match status" value="1"/>
</dbReference>
<evidence type="ECO:0000259" key="13">
    <source>
        <dbReference type="SMART" id="SM00836"/>
    </source>
</evidence>
<keyword evidence="5 11" id="KW-0436">Ligase</keyword>
<evidence type="ECO:0000256" key="8">
    <source>
        <dbReference type="ARBA" id="ARBA00022917"/>
    </source>
</evidence>
<dbReference type="NCBIfam" id="TIGR00456">
    <property type="entry name" value="argS"/>
    <property type="match status" value="1"/>
</dbReference>
<evidence type="ECO:0000256" key="3">
    <source>
        <dbReference type="ARBA" id="ARBA00011245"/>
    </source>
</evidence>
<dbReference type="Gene3D" id="3.30.1360.70">
    <property type="entry name" value="Arginyl tRNA synthetase N-terminal domain"/>
    <property type="match status" value="1"/>
</dbReference>
<evidence type="ECO:0000256" key="1">
    <source>
        <dbReference type="ARBA" id="ARBA00004496"/>
    </source>
</evidence>
<dbReference type="SUPFAM" id="SSF55190">
    <property type="entry name" value="Arginyl-tRNA synthetase (ArgRS), N-terminal 'additional' domain"/>
    <property type="match status" value="1"/>
</dbReference>
<accession>A0A1S1V9F1</accession>
<evidence type="ECO:0000256" key="9">
    <source>
        <dbReference type="ARBA" id="ARBA00023146"/>
    </source>
</evidence>
<feature type="short sequence motif" description="'HIGH' region" evidence="11">
    <location>
        <begin position="123"/>
        <end position="133"/>
    </location>
</feature>